<evidence type="ECO:0000256" key="8">
    <source>
        <dbReference type="SAM" id="MobiDB-lite"/>
    </source>
</evidence>
<feature type="transmembrane region" description="Helical" evidence="7">
    <location>
        <begin position="128"/>
        <end position="146"/>
    </location>
</feature>
<reference evidence="10 11" key="1">
    <citation type="submission" date="2022-04" db="EMBL/GenBank/DDBJ databases">
        <title>Genome diversity in the genus Frankia.</title>
        <authorList>
            <person name="Carlos-Shanley C."/>
            <person name="Hahn D."/>
        </authorList>
    </citation>
    <scope>NUCLEOTIDE SEQUENCE [LARGE SCALE GENOMIC DNA]</scope>
    <source>
        <strain evidence="10 11">Ag45/Mut15</strain>
    </source>
</reference>
<evidence type="ECO:0000256" key="7">
    <source>
        <dbReference type="RuleBase" id="RU363032"/>
    </source>
</evidence>
<keyword evidence="3" id="KW-1003">Cell membrane</keyword>
<keyword evidence="2 7" id="KW-0813">Transport</keyword>
<keyword evidence="11" id="KW-1185">Reference proteome</keyword>
<feature type="transmembrane region" description="Helical" evidence="7">
    <location>
        <begin position="158"/>
        <end position="180"/>
    </location>
</feature>
<accession>A0ABT0K162</accession>
<feature type="region of interest" description="Disordered" evidence="8">
    <location>
        <begin position="1"/>
        <end position="57"/>
    </location>
</feature>
<evidence type="ECO:0000259" key="9">
    <source>
        <dbReference type="PROSITE" id="PS50928"/>
    </source>
</evidence>
<proteinExistence type="inferred from homology"/>
<dbReference type="PANTHER" id="PTHR30151:SF41">
    <property type="entry name" value="ABC TRANSPORTER PERMEASE PROTEIN"/>
    <property type="match status" value="1"/>
</dbReference>
<evidence type="ECO:0000313" key="10">
    <source>
        <dbReference type="EMBL" id="MCK9877532.1"/>
    </source>
</evidence>
<dbReference type="SUPFAM" id="SSF161098">
    <property type="entry name" value="MetI-like"/>
    <property type="match status" value="1"/>
</dbReference>
<keyword evidence="5 7" id="KW-1133">Transmembrane helix</keyword>
<evidence type="ECO:0000256" key="1">
    <source>
        <dbReference type="ARBA" id="ARBA00004651"/>
    </source>
</evidence>
<evidence type="ECO:0000256" key="5">
    <source>
        <dbReference type="ARBA" id="ARBA00022989"/>
    </source>
</evidence>
<protein>
    <submittedName>
        <fullName evidence="10">ABC transporter permease</fullName>
    </submittedName>
</protein>
<feature type="transmembrane region" description="Helical" evidence="7">
    <location>
        <begin position="64"/>
        <end position="85"/>
    </location>
</feature>
<dbReference type="Gene3D" id="1.10.3720.10">
    <property type="entry name" value="MetI-like"/>
    <property type="match status" value="1"/>
</dbReference>
<feature type="transmembrane region" description="Helical" evidence="7">
    <location>
        <begin position="186"/>
        <end position="207"/>
    </location>
</feature>
<dbReference type="InterPro" id="IPR035906">
    <property type="entry name" value="MetI-like_sf"/>
</dbReference>
<organism evidence="10 11">
    <name type="scientific">Frankia umida</name>
    <dbReference type="NCBI Taxonomy" id="573489"/>
    <lineage>
        <taxon>Bacteria</taxon>
        <taxon>Bacillati</taxon>
        <taxon>Actinomycetota</taxon>
        <taxon>Actinomycetes</taxon>
        <taxon>Frankiales</taxon>
        <taxon>Frankiaceae</taxon>
        <taxon>Frankia</taxon>
    </lineage>
</organism>
<dbReference type="CDD" id="cd06261">
    <property type="entry name" value="TM_PBP2"/>
    <property type="match status" value="1"/>
</dbReference>
<feature type="transmembrane region" description="Helical" evidence="7">
    <location>
        <begin position="286"/>
        <end position="308"/>
    </location>
</feature>
<evidence type="ECO:0000256" key="3">
    <source>
        <dbReference type="ARBA" id="ARBA00022475"/>
    </source>
</evidence>
<dbReference type="Pfam" id="PF00528">
    <property type="entry name" value="BPD_transp_1"/>
    <property type="match status" value="1"/>
</dbReference>
<sequence length="321" mass="34422">MAASTASTTAPAGTTTSDAVAAPSTTRTPTGAGGASATDPGGIAPPGAPPTPGRGGSSRRRAGLVSLVVLPAAVFAVFVGIWYWVSDGVLNEQQRFMLPPPHEVVRIGFLDWTNFTSMMSALKLTCEVTFAGLAISMVLGVAVAIAMSQARWIEHSLYPWAVVVQTVPILALTPVLSFFFGFALTSRIIVCIIISFFPIVSNTLFGLQSVDRSMHELFSLHHTNRWTRLWKLQLPAALPSMFNGFRNAAGLSVIGAIVGEFYFKQGDPGLGTNLSVFTSRLEGERLWATTLTASLLGVAVFVFFGWLARRVVGRWYQPDRG</sequence>
<dbReference type="PANTHER" id="PTHR30151">
    <property type="entry name" value="ALKANE SULFONATE ABC TRANSPORTER-RELATED, MEMBRANE SUBUNIT"/>
    <property type="match status" value="1"/>
</dbReference>
<keyword evidence="6 7" id="KW-0472">Membrane</keyword>
<dbReference type="RefSeq" id="WP_248825759.1">
    <property type="nucleotide sequence ID" value="NZ_JALKFT010000018.1"/>
</dbReference>
<comment type="caution">
    <text evidence="10">The sequence shown here is derived from an EMBL/GenBank/DDBJ whole genome shotgun (WGS) entry which is preliminary data.</text>
</comment>
<evidence type="ECO:0000256" key="6">
    <source>
        <dbReference type="ARBA" id="ARBA00023136"/>
    </source>
</evidence>
<evidence type="ECO:0000256" key="2">
    <source>
        <dbReference type="ARBA" id="ARBA00022448"/>
    </source>
</evidence>
<dbReference type="InterPro" id="IPR000515">
    <property type="entry name" value="MetI-like"/>
</dbReference>
<dbReference type="EMBL" id="JALKFT010000018">
    <property type="protein sequence ID" value="MCK9877532.1"/>
    <property type="molecule type" value="Genomic_DNA"/>
</dbReference>
<evidence type="ECO:0000256" key="4">
    <source>
        <dbReference type="ARBA" id="ARBA00022692"/>
    </source>
</evidence>
<evidence type="ECO:0000313" key="11">
    <source>
        <dbReference type="Proteomes" id="UP001201873"/>
    </source>
</evidence>
<dbReference type="Proteomes" id="UP001201873">
    <property type="component" value="Unassembled WGS sequence"/>
</dbReference>
<dbReference type="PROSITE" id="PS50928">
    <property type="entry name" value="ABC_TM1"/>
    <property type="match status" value="1"/>
</dbReference>
<name>A0ABT0K162_9ACTN</name>
<keyword evidence="4 7" id="KW-0812">Transmembrane</keyword>
<feature type="domain" description="ABC transmembrane type-1" evidence="9">
    <location>
        <begin position="122"/>
        <end position="308"/>
    </location>
</feature>
<gene>
    <name evidence="10" type="ORF">MXD59_17430</name>
</gene>
<comment type="similarity">
    <text evidence="7">Belongs to the binding-protein-dependent transport system permease family.</text>
</comment>
<feature type="compositionally biased region" description="Low complexity" evidence="8">
    <location>
        <begin position="1"/>
        <end position="19"/>
    </location>
</feature>
<comment type="subcellular location">
    <subcellularLocation>
        <location evidence="1 7">Cell membrane</location>
        <topology evidence="1 7">Multi-pass membrane protein</topology>
    </subcellularLocation>
</comment>